<evidence type="ECO:0000313" key="4">
    <source>
        <dbReference type="EMBL" id="OIR05038.1"/>
    </source>
</evidence>
<evidence type="ECO:0008006" key="5">
    <source>
        <dbReference type="Google" id="ProtNLM"/>
    </source>
</evidence>
<dbReference type="PANTHER" id="PTHR11592">
    <property type="entry name" value="GLUTATHIONE PEROXIDASE"/>
    <property type="match status" value="1"/>
</dbReference>
<reference evidence="4" key="1">
    <citation type="submission" date="2016-10" db="EMBL/GenBank/DDBJ databases">
        <title>Sequence of Gallionella enrichment culture.</title>
        <authorList>
            <person name="Poehlein A."/>
            <person name="Muehling M."/>
            <person name="Daniel R."/>
        </authorList>
    </citation>
    <scope>NUCLEOTIDE SEQUENCE</scope>
</reference>
<dbReference type="InterPro" id="IPR029759">
    <property type="entry name" value="GPX_AS"/>
</dbReference>
<dbReference type="PROSITE" id="PS51355">
    <property type="entry name" value="GLUTATHIONE_PEROXID_3"/>
    <property type="match status" value="1"/>
</dbReference>
<keyword evidence="2" id="KW-0575">Peroxidase</keyword>
<dbReference type="EMBL" id="MLJW01000053">
    <property type="protein sequence ID" value="OIR05038.1"/>
    <property type="molecule type" value="Genomic_DNA"/>
</dbReference>
<protein>
    <recommendedName>
        <fullName evidence="5">Glutathione peroxidase</fullName>
    </recommendedName>
</protein>
<dbReference type="PANTHER" id="PTHR11592:SF78">
    <property type="entry name" value="GLUTATHIONE PEROXIDASE"/>
    <property type="match status" value="1"/>
</dbReference>
<comment type="similarity">
    <text evidence="1">Belongs to the glutathione peroxidase family.</text>
</comment>
<evidence type="ECO:0000256" key="1">
    <source>
        <dbReference type="ARBA" id="ARBA00006926"/>
    </source>
</evidence>
<sequence>MKKIVIITTVLLIAMLLIKQKDMTFRQSILKTIYPVVMFFGKLFPSKHAMLVNDKFIQPSVSFYDLKAIANNGDTVNFENFRGKKIMIVNTASDCGYTAQYDELEKLYQQYKNSLVILGFPANDFKEQEKKKDDQIANFCKINYGVTFQLMKKSHVVKGVEQNEVFKWLSDSTKNGWCNQQPLWNFSKYIINEKGVLTNFFAQTISPLDKKIIAAIK</sequence>
<evidence type="ECO:0000256" key="2">
    <source>
        <dbReference type="ARBA" id="ARBA00022559"/>
    </source>
</evidence>
<dbReference type="PRINTS" id="PR01011">
    <property type="entry name" value="GLUTPROXDASE"/>
</dbReference>
<accession>A0A1J5SYE3</accession>
<dbReference type="AlphaFoldDB" id="A0A1J5SYE3"/>
<dbReference type="Pfam" id="PF00255">
    <property type="entry name" value="GSHPx"/>
    <property type="match status" value="1"/>
</dbReference>
<dbReference type="SUPFAM" id="SSF52833">
    <property type="entry name" value="Thioredoxin-like"/>
    <property type="match status" value="1"/>
</dbReference>
<dbReference type="GO" id="GO:0034599">
    <property type="term" value="P:cellular response to oxidative stress"/>
    <property type="evidence" value="ECO:0007669"/>
    <property type="project" value="TreeGrafter"/>
</dbReference>
<comment type="caution">
    <text evidence="4">The sequence shown here is derived from an EMBL/GenBank/DDBJ whole genome shotgun (WGS) entry which is preliminary data.</text>
</comment>
<name>A0A1J5SYE3_9ZZZZ</name>
<dbReference type="InterPro" id="IPR036249">
    <property type="entry name" value="Thioredoxin-like_sf"/>
</dbReference>
<organism evidence="4">
    <name type="scientific">mine drainage metagenome</name>
    <dbReference type="NCBI Taxonomy" id="410659"/>
    <lineage>
        <taxon>unclassified sequences</taxon>
        <taxon>metagenomes</taxon>
        <taxon>ecological metagenomes</taxon>
    </lineage>
</organism>
<proteinExistence type="inferred from homology"/>
<dbReference type="InterPro" id="IPR000889">
    <property type="entry name" value="Glutathione_peroxidase"/>
</dbReference>
<evidence type="ECO:0000256" key="3">
    <source>
        <dbReference type="ARBA" id="ARBA00023002"/>
    </source>
</evidence>
<keyword evidence="3" id="KW-0560">Oxidoreductase</keyword>
<dbReference type="CDD" id="cd00340">
    <property type="entry name" value="GSH_Peroxidase"/>
    <property type="match status" value="1"/>
</dbReference>
<dbReference type="Gene3D" id="3.40.30.10">
    <property type="entry name" value="Glutaredoxin"/>
    <property type="match status" value="1"/>
</dbReference>
<gene>
    <name evidence="4" type="ORF">GALL_128540</name>
</gene>
<dbReference type="GO" id="GO:0004601">
    <property type="term" value="F:peroxidase activity"/>
    <property type="evidence" value="ECO:0007669"/>
    <property type="project" value="UniProtKB-KW"/>
</dbReference>
<dbReference type="PROSITE" id="PS00460">
    <property type="entry name" value="GLUTATHIONE_PEROXID_1"/>
    <property type="match status" value="1"/>
</dbReference>